<dbReference type="InterPro" id="IPR053013">
    <property type="entry name" value="LAT"/>
</dbReference>
<gene>
    <name evidence="2" type="ORF">CERSUDRAFT_162318</name>
</gene>
<keyword evidence="3" id="KW-1185">Reference proteome</keyword>
<evidence type="ECO:0000313" key="2">
    <source>
        <dbReference type="EMBL" id="EMD31881.1"/>
    </source>
</evidence>
<dbReference type="EMBL" id="KB445814">
    <property type="protein sequence ID" value="EMD31881.1"/>
    <property type="molecule type" value="Genomic_DNA"/>
</dbReference>
<evidence type="ECO:0000313" key="3">
    <source>
        <dbReference type="Proteomes" id="UP000016930"/>
    </source>
</evidence>
<name>M2QZB1_CERS8</name>
<proteinExistence type="predicted"/>
<dbReference type="HOGENOM" id="CLU_038171_2_0_1"/>
<dbReference type="Proteomes" id="UP000016930">
    <property type="component" value="Unassembled WGS sequence"/>
</dbReference>
<organism evidence="2 3">
    <name type="scientific">Ceriporiopsis subvermispora (strain B)</name>
    <name type="common">White-rot fungus</name>
    <name type="synonym">Gelatoporia subvermispora</name>
    <dbReference type="NCBI Taxonomy" id="914234"/>
    <lineage>
        <taxon>Eukaryota</taxon>
        <taxon>Fungi</taxon>
        <taxon>Dikarya</taxon>
        <taxon>Basidiomycota</taxon>
        <taxon>Agaricomycotina</taxon>
        <taxon>Agaricomycetes</taxon>
        <taxon>Polyporales</taxon>
        <taxon>Gelatoporiaceae</taxon>
        <taxon>Gelatoporia</taxon>
    </lineage>
</organism>
<protein>
    <recommendedName>
        <fullName evidence="1">LYC1 C-terminal domain-containing protein</fullName>
    </recommendedName>
</protein>
<dbReference type="PANTHER" id="PTHR34815:SF2">
    <property type="entry name" value="N-ACETYLTRANSFERASE DOMAIN-CONTAINING PROTEIN"/>
    <property type="match status" value="1"/>
</dbReference>
<dbReference type="OrthoDB" id="2020070at2759"/>
<dbReference type="AlphaFoldDB" id="M2QZB1"/>
<evidence type="ECO:0000259" key="1">
    <source>
        <dbReference type="Pfam" id="PF22998"/>
    </source>
</evidence>
<sequence length="377" mass="42470">MDSHAHATDAKLTTWVLAPKDDPTTIDFMCSCETMRRTGIVANSTGLSTVSCFAVASVYTPPHKRGRGYAGHMMRLLHWVLAPRESLPEFPAAWGAPPDVSHVNGANTAQFSVLYSDIGKDFYRECGPSQKSGQGWHVNGAIQTSLLLSPSDMKHDVTSTSYSRSSWFRLQEDDVKRIWDYDSKLMQADLVHRAATTNRTVFSFLPTCGVGAFMIQRTMTFKDSTVPVLPTDTWGVVLLPSDTVELRDVLVESNVTSLTYATWTLDVRAPPHTLVVTRLRATPETLPALLDQIVKAGRKERVERLEIWALAEDLQAVADQLEWTTEAREEHLSAFKWYGPEPEGNVEWLFNEKYAQIRCGIRATRAFMQPFYRFCWC</sequence>
<dbReference type="STRING" id="914234.M2QZB1"/>
<dbReference type="InterPro" id="IPR055100">
    <property type="entry name" value="GNAT_LYC1-like"/>
</dbReference>
<feature type="domain" description="LYC1 C-terminal" evidence="1">
    <location>
        <begin position="160"/>
        <end position="355"/>
    </location>
</feature>
<accession>M2QZB1</accession>
<reference evidence="2 3" key="1">
    <citation type="journal article" date="2012" name="Proc. Natl. Acad. Sci. U.S.A.">
        <title>Comparative genomics of Ceriporiopsis subvermispora and Phanerochaete chrysosporium provide insight into selective ligninolysis.</title>
        <authorList>
            <person name="Fernandez-Fueyo E."/>
            <person name="Ruiz-Duenas F.J."/>
            <person name="Ferreira P."/>
            <person name="Floudas D."/>
            <person name="Hibbett D.S."/>
            <person name="Canessa P."/>
            <person name="Larrondo L.F."/>
            <person name="James T.Y."/>
            <person name="Seelenfreund D."/>
            <person name="Lobos S."/>
            <person name="Polanco R."/>
            <person name="Tello M."/>
            <person name="Honda Y."/>
            <person name="Watanabe T."/>
            <person name="Watanabe T."/>
            <person name="Ryu J.S."/>
            <person name="Kubicek C.P."/>
            <person name="Schmoll M."/>
            <person name="Gaskell J."/>
            <person name="Hammel K.E."/>
            <person name="St John F.J."/>
            <person name="Vanden Wymelenberg A."/>
            <person name="Sabat G."/>
            <person name="Splinter BonDurant S."/>
            <person name="Syed K."/>
            <person name="Yadav J.S."/>
            <person name="Doddapaneni H."/>
            <person name="Subramanian V."/>
            <person name="Lavin J.L."/>
            <person name="Oguiza J.A."/>
            <person name="Perez G."/>
            <person name="Pisabarro A.G."/>
            <person name="Ramirez L."/>
            <person name="Santoyo F."/>
            <person name="Master E."/>
            <person name="Coutinho P.M."/>
            <person name="Henrissat B."/>
            <person name="Lombard V."/>
            <person name="Magnuson J.K."/>
            <person name="Kuees U."/>
            <person name="Hori C."/>
            <person name="Igarashi K."/>
            <person name="Samejima M."/>
            <person name="Held B.W."/>
            <person name="Barry K.W."/>
            <person name="LaButti K.M."/>
            <person name="Lapidus A."/>
            <person name="Lindquist E.A."/>
            <person name="Lucas S.M."/>
            <person name="Riley R."/>
            <person name="Salamov A.A."/>
            <person name="Hoffmeister D."/>
            <person name="Schwenk D."/>
            <person name="Hadar Y."/>
            <person name="Yarden O."/>
            <person name="de Vries R.P."/>
            <person name="Wiebenga A."/>
            <person name="Stenlid J."/>
            <person name="Eastwood D."/>
            <person name="Grigoriev I.V."/>
            <person name="Berka R.M."/>
            <person name="Blanchette R.A."/>
            <person name="Kersten P."/>
            <person name="Martinez A.T."/>
            <person name="Vicuna R."/>
            <person name="Cullen D."/>
        </authorList>
    </citation>
    <scope>NUCLEOTIDE SEQUENCE [LARGE SCALE GENOMIC DNA]</scope>
    <source>
        <strain evidence="2 3">B</strain>
    </source>
</reference>
<dbReference type="Pfam" id="PF22998">
    <property type="entry name" value="GNAT_LYC1-like"/>
    <property type="match status" value="1"/>
</dbReference>
<dbReference type="PANTHER" id="PTHR34815">
    <property type="entry name" value="LYSINE ACETYLTRANSFERASE"/>
    <property type="match status" value="1"/>
</dbReference>